<dbReference type="InterPro" id="IPR020051">
    <property type="entry name" value="SagB-type_dehydrogenase"/>
</dbReference>
<dbReference type="PANTHER" id="PTHR43745">
    <property type="entry name" value="NITROREDUCTASE MJ1384-RELATED"/>
    <property type="match status" value="1"/>
</dbReference>
<accession>A0ABS3AS06</accession>
<evidence type="ECO:0000259" key="1">
    <source>
        <dbReference type="Pfam" id="PF00881"/>
    </source>
</evidence>
<proteinExistence type="predicted"/>
<dbReference type="Pfam" id="PF00881">
    <property type="entry name" value="Nitroreductase"/>
    <property type="match status" value="1"/>
</dbReference>
<sequence length="252" mass="28249">MPELSDCSGYKYLRDSAYDRETIRHAIRPAISQVDTFKRYPDAEKIKLPTDWTLKEARITPLLQTRRSLRKYEKESVTMRELAFMLWASQGITATSGHYSFRTAPSAGALYPIETYFSANSVEDLQPGLYHFDVENFSLDRLSTTDSAEVVANACLNQNFMAQAAVGFLWSAVIRRSMSKYGNRGMRYILLDAGHICQNLVIAAEATGNGACPIAAFYDDEINELLGLESEEETVIYAAAVGKRVVKQKDNT</sequence>
<organism evidence="2 3">
    <name type="scientific">Desulfotalea psychrophila</name>
    <dbReference type="NCBI Taxonomy" id="84980"/>
    <lineage>
        <taxon>Bacteria</taxon>
        <taxon>Pseudomonadati</taxon>
        <taxon>Thermodesulfobacteriota</taxon>
        <taxon>Desulfobulbia</taxon>
        <taxon>Desulfobulbales</taxon>
        <taxon>Desulfocapsaceae</taxon>
        <taxon>Desulfotalea</taxon>
    </lineage>
</organism>
<dbReference type="PANTHER" id="PTHR43745:SF2">
    <property type="entry name" value="NITROREDUCTASE MJ1384-RELATED"/>
    <property type="match status" value="1"/>
</dbReference>
<dbReference type="EMBL" id="JAFITO010000001">
    <property type="protein sequence ID" value="MBN4067910.1"/>
    <property type="molecule type" value="Genomic_DNA"/>
</dbReference>
<evidence type="ECO:0000313" key="3">
    <source>
        <dbReference type="Proteomes" id="UP000717534"/>
    </source>
</evidence>
<dbReference type="Proteomes" id="UP000717534">
    <property type="component" value="Unassembled WGS sequence"/>
</dbReference>
<feature type="domain" description="Nitroreductase" evidence="1">
    <location>
        <begin position="64"/>
        <end position="243"/>
    </location>
</feature>
<evidence type="ECO:0000313" key="2">
    <source>
        <dbReference type="EMBL" id="MBN4067910.1"/>
    </source>
</evidence>
<reference evidence="2 3" key="1">
    <citation type="submission" date="2021-02" db="EMBL/GenBank/DDBJ databases">
        <title>Activity-based single-cell genomes from oceanic crustal fluid captures similar information to metagenomic and metatranscriptomic surveys with orders of magnitude less sampling.</title>
        <authorList>
            <person name="D'Angelo T.S."/>
            <person name="Orcutt B.N."/>
        </authorList>
    </citation>
    <scope>NUCLEOTIDE SEQUENCE [LARGE SCALE GENOMIC DNA]</scope>
    <source>
        <strain evidence="2">AH-315-G02</strain>
    </source>
</reference>
<dbReference type="Gene3D" id="3.40.109.10">
    <property type="entry name" value="NADH Oxidase"/>
    <property type="match status" value="1"/>
</dbReference>
<dbReference type="CDD" id="cd02142">
    <property type="entry name" value="McbC_SagB-like_oxidoreductase"/>
    <property type="match status" value="1"/>
</dbReference>
<dbReference type="NCBIfam" id="TIGR03605">
    <property type="entry name" value="antibiot_sagB"/>
    <property type="match status" value="1"/>
</dbReference>
<dbReference type="InterPro" id="IPR000415">
    <property type="entry name" value="Nitroreductase-like"/>
</dbReference>
<name>A0ABS3AS06_9BACT</name>
<dbReference type="InterPro" id="IPR052544">
    <property type="entry name" value="Bacteriocin_Proc_Enz"/>
</dbReference>
<dbReference type="InterPro" id="IPR029479">
    <property type="entry name" value="Nitroreductase"/>
</dbReference>
<dbReference type="SUPFAM" id="SSF55469">
    <property type="entry name" value="FMN-dependent nitroreductase-like"/>
    <property type="match status" value="1"/>
</dbReference>
<comment type="caution">
    <text evidence="2">The sequence shown here is derived from an EMBL/GenBank/DDBJ whole genome shotgun (WGS) entry which is preliminary data.</text>
</comment>
<protein>
    <submittedName>
        <fullName evidence="2">SagB/ThcOx family dehydrogenase</fullName>
    </submittedName>
</protein>
<gene>
    <name evidence="2" type="ORF">JYU06_00080</name>
</gene>
<keyword evidence="3" id="KW-1185">Reference proteome</keyword>